<dbReference type="GO" id="GO:0042256">
    <property type="term" value="P:cytosolic ribosome assembly"/>
    <property type="evidence" value="ECO:0007669"/>
    <property type="project" value="UniProtKB-UniRule"/>
</dbReference>
<comment type="function">
    <text evidence="2">Functions as a ribosomal silencing factor. Interacts with ribosomal protein uL14 (rplN), blocking formation of intersubunit bridge B8. Prevents association of the 30S and 50S ribosomal subunits and the formation of functional ribosomes, thus repressing translation.</text>
</comment>
<comment type="subunit">
    <text evidence="2">Interacts with ribosomal protein uL14 (rplN).</text>
</comment>
<comment type="similarity">
    <text evidence="1 2">Belongs to the Iojap/RsfS family.</text>
</comment>
<dbReference type="Pfam" id="PF02410">
    <property type="entry name" value="RsfS"/>
    <property type="match status" value="1"/>
</dbReference>
<dbReference type="AlphaFoldDB" id="A0A2S6HWA4"/>
<dbReference type="RefSeq" id="WP_104436274.1">
    <property type="nucleotide sequence ID" value="NZ_CP070896.1"/>
</dbReference>
<gene>
    <name evidence="2" type="primary">rsfS</name>
    <name evidence="3" type="ORF">BXY41_103447</name>
</gene>
<dbReference type="PANTHER" id="PTHR21043">
    <property type="entry name" value="IOJAP SUPERFAMILY ORTHOLOG"/>
    <property type="match status" value="1"/>
</dbReference>
<dbReference type="Proteomes" id="UP000237749">
    <property type="component" value="Unassembled WGS sequence"/>
</dbReference>
<dbReference type="InterPro" id="IPR004394">
    <property type="entry name" value="Iojap/RsfS/C7orf30"/>
</dbReference>
<dbReference type="GO" id="GO:0017148">
    <property type="term" value="P:negative regulation of translation"/>
    <property type="evidence" value="ECO:0007669"/>
    <property type="project" value="UniProtKB-UniRule"/>
</dbReference>
<dbReference type="GO" id="GO:0090071">
    <property type="term" value="P:negative regulation of ribosome biogenesis"/>
    <property type="evidence" value="ECO:0007669"/>
    <property type="project" value="UniProtKB-UniRule"/>
</dbReference>
<dbReference type="SUPFAM" id="SSF81301">
    <property type="entry name" value="Nucleotidyltransferase"/>
    <property type="match status" value="1"/>
</dbReference>
<dbReference type="OrthoDB" id="9793681at2"/>
<protein>
    <recommendedName>
        <fullName evidence="2">Ribosomal silencing factor RsfS</fullName>
    </recommendedName>
</protein>
<dbReference type="Gene3D" id="3.30.460.10">
    <property type="entry name" value="Beta Polymerase, domain 2"/>
    <property type="match status" value="1"/>
</dbReference>
<evidence type="ECO:0000256" key="1">
    <source>
        <dbReference type="ARBA" id="ARBA00010574"/>
    </source>
</evidence>
<keyword evidence="2" id="KW-0963">Cytoplasm</keyword>
<keyword evidence="2" id="KW-0678">Repressor</keyword>
<keyword evidence="2" id="KW-0810">Translation regulation</keyword>
<dbReference type="GO" id="GO:0043023">
    <property type="term" value="F:ribosomal large subunit binding"/>
    <property type="evidence" value="ECO:0007669"/>
    <property type="project" value="TreeGrafter"/>
</dbReference>
<reference evidence="3 4" key="1">
    <citation type="submission" date="2018-02" db="EMBL/GenBank/DDBJ databases">
        <title>Genomic Encyclopedia of Archaeal and Bacterial Type Strains, Phase II (KMG-II): from individual species to whole genera.</title>
        <authorList>
            <person name="Goeker M."/>
        </authorList>
    </citation>
    <scope>NUCLEOTIDE SEQUENCE [LARGE SCALE GENOMIC DNA]</scope>
    <source>
        <strain evidence="3 4">DSM 3808</strain>
    </source>
</reference>
<comment type="caution">
    <text evidence="3">The sequence shown here is derived from an EMBL/GenBank/DDBJ whole genome shotgun (WGS) entry which is preliminary data.</text>
</comment>
<dbReference type="InterPro" id="IPR043519">
    <property type="entry name" value="NT_sf"/>
</dbReference>
<name>A0A2S6HWA4_9FIRM</name>
<evidence type="ECO:0000313" key="4">
    <source>
        <dbReference type="Proteomes" id="UP000237749"/>
    </source>
</evidence>
<evidence type="ECO:0000256" key="2">
    <source>
        <dbReference type="HAMAP-Rule" id="MF_01477"/>
    </source>
</evidence>
<sequence>MNQSMDMVKTAYAALSDKKGEDVSVIDIRNVSVLADYFIIASGTNSNQVQAMVDNVEEELGKKGYVCKQVEGYQTANWILMDYGDIIVHVFDKENRLFYDLERIWRDGKTISVEDLDVK</sequence>
<dbReference type="GO" id="GO:0005737">
    <property type="term" value="C:cytoplasm"/>
    <property type="evidence" value="ECO:0007669"/>
    <property type="project" value="UniProtKB-SubCell"/>
</dbReference>
<proteinExistence type="inferred from homology"/>
<evidence type="ECO:0000313" key="3">
    <source>
        <dbReference type="EMBL" id="PPK82231.1"/>
    </source>
</evidence>
<dbReference type="EMBL" id="PTJA01000003">
    <property type="protein sequence ID" value="PPK82231.1"/>
    <property type="molecule type" value="Genomic_DNA"/>
</dbReference>
<organism evidence="3 4">
    <name type="scientific">Lacrimispora xylanisolvens</name>
    <dbReference type="NCBI Taxonomy" id="384636"/>
    <lineage>
        <taxon>Bacteria</taxon>
        <taxon>Bacillati</taxon>
        <taxon>Bacillota</taxon>
        <taxon>Clostridia</taxon>
        <taxon>Lachnospirales</taxon>
        <taxon>Lachnospiraceae</taxon>
        <taxon>Lacrimispora</taxon>
    </lineage>
</organism>
<keyword evidence="4" id="KW-1185">Reference proteome</keyword>
<accession>A0A2S6HWA4</accession>
<dbReference type="HAMAP" id="MF_01477">
    <property type="entry name" value="Iojap_RsfS"/>
    <property type="match status" value="1"/>
</dbReference>
<dbReference type="NCBIfam" id="TIGR00090">
    <property type="entry name" value="rsfS_iojap_ybeB"/>
    <property type="match status" value="1"/>
</dbReference>
<dbReference type="PANTHER" id="PTHR21043:SF0">
    <property type="entry name" value="MITOCHONDRIAL ASSEMBLY OF RIBOSOMAL LARGE SUBUNIT PROTEIN 1"/>
    <property type="match status" value="1"/>
</dbReference>
<comment type="subcellular location">
    <subcellularLocation>
        <location evidence="2">Cytoplasm</location>
    </subcellularLocation>
</comment>